<evidence type="ECO:0000313" key="2">
    <source>
        <dbReference type="Proteomes" id="UP000005938"/>
    </source>
</evidence>
<dbReference type="EMBL" id="AJJU01000003">
    <property type="protein sequence ID" value="EID75994.1"/>
    <property type="molecule type" value="Genomic_DNA"/>
</dbReference>
<dbReference type="OrthoDB" id="1120195at2"/>
<name>I0WHX8_9FLAO</name>
<protein>
    <submittedName>
        <fullName evidence="1">Uncharacterized protein</fullName>
    </submittedName>
</protein>
<sequence length="116" mass="13634">MSGEFTNIEGVLAEAQNQNYYDLLIKQLSKDLMRVGVVQVSEMPCAPIDLKVWLENVLLELIKYDFDSYLQLLYVVDVSEKEMRNLTASLPEEMVEDVVFLILKREWQKVWFRSKL</sequence>
<dbReference type="AlphaFoldDB" id="I0WHX8"/>
<comment type="caution">
    <text evidence="1">The sequence shown here is derived from an EMBL/GenBank/DDBJ whole genome shotgun (WGS) entry which is preliminary data.</text>
</comment>
<organism evidence="1 2">
    <name type="scientific">Imtechella halotolerans K1</name>
    <dbReference type="NCBI Taxonomy" id="946077"/>
    <lineage>
        <taxon>Bacteria</taxon>
        <taxon>Pseudomonadati</taxon>
        <taxon>Bacteroidota</taxon>
        <taxon>Flavobacteriia</taxon>
        <taxon>Flavobacteriales</taxon>
        <taxon>Flavobacteriaceae</taxon>
        <taxon>Imtechella</taxon>
    </lineage>
</organism>
<evidence type="ECO:0000313" key="1">
    <source>
        <dbReference type="EMBL" id="EID75994.1"/>
    </source>
</evidence>
<proteinExistence type="predicted"/>
<gene>
    <name evidence="1" type="ORF">W5A_03589</name>
</gene>
<accession>I0WHX8</accession>
<keyword evidence="2" id="KW-1185">Reference proteome</keyword>
<dbReference type="STRING" id="946077.W5A_03589"/>
<dbReference type="eggNOG" id="ENOG5032TGC">
    <property type="taxonomic scope" value="Bacteria"/>
</dbReference>
<dbReference type="Proteomes" id="UP000005938">
    <property type="component" value="Unassembled WGS sequence"/>
</dbReference>
<dbReference type="RefSeq" id="WP_008237520.1">
    <property type="nucleotide sequence ID" value="NZ_AJJU01000003.1"/>
</dbReference>
<reference evidence="1 2" key="1">
    <citation type="journal article" date="2012" name="J. Bacteriol.">
        <title>Genome Sequence of the Halotolerant Bacterium Imtechella halotolerans K1T.</title>
        <authorList>
            <person name="Kumar S."/>
            <person name="Vikram S."/>
            <person name="Subramanian S."/>
            <person name="Raghava G.P."/>
            <person name="Pinnaka A.K."/>
        </authorList>
    </citation>
    <scope>NUCLEOTIDE SEQUENCE [LARGE SCALE GENOMIC DNA]</scope>
    <source>
        <strain evidence="1 2">K1</strain>
    </source>
</reference>
<dbReference type="PATRIC" id="fig|946077.3.peg.729"/>